<dbReference type="AlphaFoldDB" id="A0A918H0Q3"/>
<reference evidence="4" key="1">
    <citation type="journal article" date="2014" name="Int. J. Syst. Evol. Microbiol.">
        <title>Complete genome sequence of Corynebacterium casei LMG S-19264T (=DSM 44701T), isolated from a smear-ripened cheese.</title>
        <authorList>
            <consortium name="US DOE Joint Genome Institute (JGI-PGF)"/>
            <person name="Walter F."/>
            <person name="Albersmeier A."/>
            <person name="Kalinowski J."/>
            <person name="Ruckert C."/>
        </authorList>
    </citation>
    <scope>NUCLEOTIDE SEQUENCE</scope>
    <source>
        <strain evidence="4">JCM 3172</strain>
    </source>
</reference>
<keyword evidence="5" id="KW-1185">Reference proteome</keyword>
<evidence type="ECO:0000256" key="1">
    <source>
        <dbReference type="SAM" id="MobiDB-lite"/>
    </source>
</evidence>
<evidence type="ECO:0000256" key="2">
    <source>
        <dbReference type="SAM" id="Phobius"/>
    </source>
</evidence>
<feature type="region of interest" description="Disordered" evidence="1">
    <location>
        <begin position="1"/>
        <end position="22"/>
    </location>
</feature>
<gene>
    <name evidence="4" type="ORF">GCM10014713_20290</name>
</gene>
<dbReference type="InterPro" id="IPR002477">
    <property type="entry name" value="Peptidoglycan-bd-like"/>
</dbReference>
<protein>
    <submittedName>
        <fullName evidence="4">Peptidoglycan-binding protein</fullName>
    </submittedName>
</protein>
<evidence type="ECO:0000313" key="4">
    <source>
        <dbReference type="EMBL" id="GGT26916.1"/>
    </source>
</evidence>
<keyword evidence="2" id="KW-0472">Membrane</keyword>
<dbReference type="Proteomes" id="UP000619486">
    <property type="component" value="Unassembled WGS sequence"/>
</dbReference>
<dbReference type="SUPFAM" id="SSF47090">
    <property type="entry name" value="PGBD-like"/>
    <property type="match status" value="1"/>
</dbReference>
<keyword evidence="2" id="KW-0812">Transmembrane</keyword>
<dbReference type="EMBL" id="BMQQ01000005">
    <property type="protein sequence ID" value="GGT26916.1"/>
    <property type="molecule type" value="Genomic_DNA"/>
</dbReference>
<feature type="compositionally biased region" description="Low complexity" evidence="1">
    <location>
        <begin position="192"/>
        <end position="280"/>
    </location>
</feature>
<dbReference type="Pfam" id="PF01471">
    <property type="entry name" value="PG_binding_1"/>
    <property type="match status" value="1"/>
</dbReference>
<feature type="region of interest" description="Disordered" evidence="1">
    <location>
        <begin position="192"/>
        <end position="292"/>
    </location>
</feature>
<evidence type="ECO:0000313" key="5">
    <source>
        <dbReference type="Proteomes" id="UP000619486"/>
    </source>
</evidence>
<feature type="transmembrane region" description="Helical" evidence="2">
    <location>
        <begin position="158"/>
        <end position="180"/>
    </location>
</feature>
<dbReference type="RefSeq" id="WP_189201140.1">
    <property type="nucleotide sequence ID" value="NZ_BMQQ01000005.1"/>
</dbReference>
<keyword evidence="2" id="KW-1133">Transmembrane helix</keyword>
<name>A0A918H0Q3_9ACTN</name>
<feature type="domain" description="Peptidoglycan binding-like" evidence="3">
    <location>
        <begin position="288"/>
        <end position="346"/>
    </location>
</feature>
<proteinExistence type="predicted"/>
<feature type="compositionally biased region" description="Gly residues" evidence="1">
    <location>
        <begin position="104"/>
        <end position="124"/>
    </location>
</feature>
<organism evidence="4 5">
    <name type="scientific">Streptomyces purpureus</name>
    <dbReference type="NCBI Taxonomy" id="1951"/>
    <lineage>
        <taxon>Bacteria</taxon>
        <taxon>Bacillati</taxon>
        <taxon>Actinomycetota</taxon>
        <taxon>Actinomycetes</taxon>
        <taxon>Kitasatosporales</taxon>
        <taxon>Streptomycetaceae</taxon>
        <taxon>Streptomyces</taxon>
    </lineage>
</organism>
<reference evidence="4" key="2">
    <citation type="submission" date="2020-09" db="EMBL/GenBank/DDBJ databases">
        <authorList>
            <person name="Sun Q."/>
            <person name="Ohkuma M."/>
        </authorList>
    </citation>
    <scope>NUCLEOTIDE SEQUENCE</scope>
    <source>
        <strain evidence="4">JCM 3172</strain>
    </source>
</reference>
<sequence length="357" mass="35634">MAAHVCPECGTPPSPDGRPGPACGCARAADLAARKADDIAAAEAFDPLRIRPYVNLGPRTPQEPEAPTAPIPLVTGPAEPVPAEPAPAAEQTMPLFLGAPPPGTGDGGPGPGPGSGAYGSGSGSGAYEPGGHERGVCESGTYELGTYDEEPRRRRTGAMVGVAAAVVVVFAAAAFAGGLFDSKDAPAALPATATGGPATAVSQAPSESVSPSASPSVSDSASASASASPSASPSPSSASPSASASSAPAEPSPSKSSSTPSAPPSASQPASQAPTTAPAAGTLRRGDSGPEVAQLQSRLYEVGLYRGPMNGRYGERVENAVAEYQWRHDIWDDPMGVYGPNTRRALEAETTGERERR</sequence>
<accession>A0A918H0Q3</accession>
<dbReference type="Gene3D" id="1.10.101.10">
    <property type="entry name" value="PGBD-like superfamily/PGBD"/>
    <property type="match status" value="1"/>
</dbReference>
<evidence type="ECO:0000259" key="3">
    <source>
        <dbReference type="Pfam" id="PF01471"/>
    </source>
</evidence>
<comment type="caution">
    <text evidence="4">The sequence shown here is derived from an EMBL/GenBank/DDBJ whole genome shotgun (WGS) entry which is preliminary data.</text>
</comment>
<dbReference type="InterPro" id="IPR036366">
    <property type="entry name" value="PGBDSf"/>
</dbReference>
<feature type="region of interest" description="Disordered" evidence="1">
    <location>
        <begin position="55"/>
        <end position="138"/>
    </location>
</feature>
<dbReference type="InterPro" id="IPR036365">
    <property type="entry name" value="PGBD-like_sf"/>
</dbReference>